<evidence type="ECO:0000313" key="2">
    <source>
        <dbReference type="EMBL" id="THD06000.1"/>
    </source>
</evidence>
<dbReference type="EMBL" id="MWIO01000047">
    <property type="protein sequence ID" value="THD06000.1"/>
    <property type="molecule type" value="Genomic_DNA"/>
</dbReference>
<dbReference type="OrthoDB" id="9255466at2"/>
<keyword evidence="3" id="KW-1185">Reference proteome</keyword>
<reference evidence="2 3" key="1">
    <citation type="submission" date="2017-02" db="EMBL/GenBank/DDBJ databases">
        <title>Whole genome sequencing of Rhodanobacter lindaniclasticus DSM 17932.</title>
        <authorList>
            <person name="Kumar S."/>
            <person name="Patil P."/>
            <person name="Patil P.B."/>
        </authorList>
    </citation>
    <scope>NUCLEOTIDE SEQUENCE [LARGE SCALE GENOMIC DNA]</scope>
    <source>
        <strain evidence="2 3">DSM 17932</strain>
    </source>
</reference>
<evidence type="ECO:0000313" key="3">
    <source>
        <dbReference type="Proteomes" id="UP000306317"/>
    </source>
</evidence>
<organism evidence="2 3">
    <name type="scientific">Rhodanobacter lindaniclasticus</name>
    <dbReference type="NCBI Taxonomy" id="75310"/>
    <lineage>
        <taxon>Bacteria</taxon>
        <taxon>Pseudomonadati</taxon>
        <taxon>Pseudomonadota</taxon>
        <taxon>Gammaproteobacteria</taxon>
        <taxon>Lysobacterales</taxon>
        <taxon>Rhodanobacteraceae</taxon>
        <taxon>Rhodanobacter</taxon>
    </lineage>
</organism>
<evidence type="ECO:0000256" key="1">
    <source>
        <dbReference type="SAM" id="MobiDB-lite"/>
    </source>
</evidence>
<dbReference type="RefSeq" id="WP_136259491.1">
    <property type="nucleotide sequence ID" value="NZ_MWIO01000047.1"/>
</dbReference>
<feature type="region of interest" description="Disordered" evidence="1">
    <location>
        <begin position="654"/>
        <end position="677"/>
    </location>
</feature>
<name>A0A4S3KC85_9GAMM</name>
<proteinExistence type="predicted"/>
<comment type="caution">
    <text evidence="2">The sequence shown here is derived from an EMBL/GenBank/DDBJ whole genome shotgun (WGS) entry which is preliminary data.</text>
</comment>
<gene>
    <name evidence="2" type="ORF">B1991_14990</name>
</gene>
<protein>
    <submittedName>
        <fullName evidence="2">Uncharacterized protein</fullName>
    </submittedName>
</protein>
<sequence length="737" mass="80961">MASRNEKEKPLDLTVTFVGLEEGQQPPRFAAYKVDVSGRPIRKLGSYDGKLLRLDPGEASAIAFGPDVEDFKALPTDSLARYRVAQQVDLWRKQGLVLGPDIWNRFHFRFQCVGGTVSKCRPWFWDLLDDIRLQPMYALAQVARIKPIGAELQPHLRFPLRCETLCDGVVEVYERECCCRWFRIPDLLDRLREILAVLPIPLPDPIPDPIPGPDPAPFALHSLRAAARSIQQRKATFDLAATPPENLHQDFLALRAMPEDAAREYVLARPYLYPIFCHCSVRKVGETMIQPGGRFDLCYLRSPFHLAREHCVTTYAYRVRQMINGAWHVVYDGLAAHQYFAAGSAASIHSYDPQARVCADGPGEPPPNGNLPFVMLEHVGSYGSFHFNFPVQTGVSQVGALDADDGTFTTSYAPDCPWGGALGLRLWFSPELEPIVKYYRLKVFALSDAGTPVGAPIVLNDSVTWDKLVDIPGDVVRAPELLGPATVGAESDLFKVPYWSSPDHRYLSGQFHQGWNTAQSQFPDGKYMLVIEVFDAAGNRVKPNGASGPGTAQPFEFRRWMSAVDTDPVPFADAAHVFWVDNTPVGGDIVDLRKNGVANTGQCQFMTGTAASTFAIGFRAYHVHGVEHAGNGDGDSFMWQYGIGWQRGLNGNSGALGPAPSGGNNHTDVGETGGAVSSGSETFQTMLTDTTQVPAVVLSKCTFSVTLHVYAKHFTGSGRIQAYDYAETASFALEITS</sequence>
<dbReference type="Proteomes" id="UP000306317">
    <property type="component" value="Unassembled WGS sequence"/>
</dbReference>
<dbReference type="AlphaFoldDB" id="A0A4S3KC85"/>
<accession>A0A4S3KC85</accession>